<dbReference type="Gene3D" id="3.40.50.10320">
    <property type="entry name" value="LmbE-like"/>
    <property type="match status" value="1"/>
</dbReference>
<evidence type="ECO:0000313" key="2">
    <source>
        <dbReference type="Proteomes" id="UP000571554"/>
    </source>
</evidence>
<sequence length="241" mass="26204">MASAGVVAPLFVVSPHLDDAVFSCGSLLAARRGAVVCTVFAGTPADPVHRSWDEAAGFEDSTQAMHARTLEDEYALSLCEACGVRLGFFDGQYAPLPAAQTVARAIAEELARWPGATPVVPLGLRHSDHRCVADAWLVLFRARSMTSCIVYEEAIHRTARDLTGQRLAELANAGLSVERLDEAWCPARTSARAQHMKRRCVQAYASQLRAFGARIPADLGAPEQYWRVEWARRTGSPLRGS</sequence>
<keyword evidence="2" id="KW-1185">Reference proteome</keyword>
<dbReference type="InterPro" id="IPR003737">
    <property type="entry name" value="GlcNAc_PI_deacetylase-related"/>
</dbReference>
<gene>
    <name evidence="1" type="ORF">F4827_002118</name>
</gene>
<proteinExistence type="predicted"/>
<dbReference type="SUPFAM" id="SSF102588">
    <property type="entry name" value="LmbE-like"/>
    <property type="match status" value="1"/>
</dbReference>
<reference evidence="1 2" key="1">
    <citation type="submission" date="2020-08" db="EMBL/GenBank/DDBJ databases">
        <title>Above-ground endophytic microbial communities from plants in different locations in the United States.</title>
        <authorList>
            <person name="Frank C."/>
        </authorList>
    </citation>
    <scope>NUCLEOTIDE SEQUENCE [LARGE SCALE GENOMIC DNA]</scope>
    <source>
        <strain evidence="1 2">WP4_2_2</strain>
    </source>
</reference>
<protein>
    <submittedName>
        <fullName evidence="1">LmbE family N-acetylglucosaminyl deacetylase</fullName>
    </submittedName>
</protein>
<name>A0A7W9WS85_9BURK</name>
<dbReference type="RefSeq" id="WP_183723929.1">
    <property type="nucleotide sequence ID" value="NZ_JACHBW010000005.1"/>
</dbReference>
<dbReference type="AlphaFoldDB" id="A0A7W9WS85"/>
<dbReference type="Pfam" id="PF02585">
    <property type="entry name" value="PIG-L"/>
    <property type="match status" value="1"/>
</dbReference>
<dbReference type="EMBL" id="JACHBW010000005">
    <property type="protein sequence ID" value="MBB6102269.1"/>
    <property type="molecule type" value="Genomic_DNA"/>
</dbReference>
<dbReference type="InterPro" id="IPR024078">
    <property type="entry name" value="LmbE-like_dom_sf"/>
</dbReference>
<comment type="caution">
    <text evidence="1">The sequence shown here is derived from an EMBL/GenBank/DDBJ whole genome shotgun (WGS) entry which is preliminary data.</text>
</comment>
<accession>A0A7W9WS85</accession>
<dbReference type="Proteomes" id="UP000571554">
    <property type="component" value="Unassembled WGS sequence"/>
</dbReference>
<organism evidence="1 2">
    <name type="scientific">Paraburkholderia bannensis</name>
    <dbReference type="NCBI Taxonomy" id="765414"/>
    <lineage>
        <taxon>Bacteria</taxon>
        <taxon>Pseudomonadati</taxon>
        <taxon>Pseudomonadota</taxon>
        <taxon>Betaproteobacteria</taxon>
        <taxon>Burkholderiales</taxon>
        <taxon>Burkholderiaceae</taxon>
        <taxon>Paraburkholderia</taxon>
    </lineage>
</organism>
<evidence type="ECO:0000313" key="1">
    <source>
        <dbReference type="EMBL" id="MBB6102269.1"/>
    </source>
</evidence>